<comment type="caution">
    <text evidence="1">The sequence shown here is derived from an EMBL/GenBank/DDBJ whole genome shotgun (WGS) entry which is preliminary data.</text>
</comment>
<dbReference type="Pfam" id="PF04244">
    <property type="entry name" value="DPRP"/>
    <property type="match status" value="1"/>
</dbReference>
<dbReference type="PANTHER" id="PTHR38657">
    <property type="entry name" value="SLR1343 PROTEIN"/>
    <property type="match status" value="1"/>
</dbReference>
<protein>
    <submittedName>
        <fullName evidence="1">Deoxyribodipyrimidine photolyase-related protein</fullName>
    </submittedName>
</protein>
<dbReference type="Gene3D" id="3.40.50.620">
    <property type="entry name" value="HUPs"/>
    <property type="match status" value="1"/>
</dbReference>
<dbReference type="Gene3D" id="1.10.10.1710">
    <property type="entry name" value="Deoxyribodipyrimidine photolyase-related"/>
    <property type="match status" value="1"/>
</dbReference>
<evidence type="ECO:0000313" key="2">
    <source>
        <dbReference type="Proteomes" id="UP000239415"/>
    </source>
</evidence>
<dbReference type="Gene3D" id="1.25.40.80">
    <property type="match status" value="1"/>
</dbReference>
<reference evidence="1 2" key="1">
    <citation type="submission" date="2018-03" db="EMBL/GenBank/DDBJ databases">
        <title>Genomic Encyclopedia of Archaeal and Bacterial Type Strains, Phase II (KMG-II): from individual species to whole genera.</title>
        <authorList>
            <person name="Goeker M."/>
        </authorList>
    </citation>
    <scope>NUCLEOTIDE SEQUENCE [LARGE SCALE GENOMIC DNA]</scope>
    <source>
        <strain evidence="1 2">DSM 43146</strain>
    </source>
</reference>
<sequence>MLLERDATTSTIVSAVTAWNPRSAKSGGHPGWSGTLSPSDATPPDLSGYACALRQTDVMRTRWLFADQLGPHFLDDPGQQVLLIESKAVFRRRAFHRQKAHLVLSALRHRAQDDSVRLVRAETYAQGVGNQPLTVCHPTSRAARGLVRRLPDVEMLPPRGFVTAPQDFVAWAGGRDHLRLEDFYRHARRLHGVLMDGAEPAGGRWNLDADNRQPPPRGAQRLDVPAPPEIVEDEIDHEVRAELDRWQREDGIEFVGNDGPRLFPATRQEALARLRHFIEHRLPMFGPYEDAMLAGDPWMAHSMLSPAINLGLLDPAEVIEAAEDAYRSGAAPLAGVEGFIRQILGWRDFIWHLYWYFEPRYRAVNELKARKELPKWFADLNADAVEARCLSDVLAGVRDRGWVHHIPRLMVLGNYAMQRGWRPGAVSDWFHRCFVDGYEWVMTANVVGMSQYADGGRMSSKPYAAGGAYVHRMSDYCGGCRYDPKVRAGDDACPYTAGYWNFLARHEREFAGNHRMAQPLRGLHRLTDLEALVEQEKARGSRAP</sequence>
<dbReference type="AlphaFoldDB" id="A0A2T0KEW2"/>
<dbReference type="GO" id="GO:0016829">
    <property type="term" value="F:lyase activity"/>
    <property type="evidence" value="ECO:0007669"/>
    <property type="project" value="UniProtKB-KW"/>
</dbReference>
<keyword evidence="2" id="KW-1185">Reference proteome</keyword>
<organism evidence="1 2">
    <name type="scientific">Actinoplanes italicus</name>
    <dbReference type="NCBI Taxonomy" id="113567"/>
    <lineage>
        <taxon>Bacteria</taxon>
        <taxon>Bacillati</taxon>
        <taxon>Actinomycetota</taxon>
        <taxon>Actinomycetes</taxon>
        <taxon>Micromonosporales</taxon>
        <taxon>Micromonosporaceae</taxon>
        <taxon>Actinoplanes</taxon>
    </lineage>
</organism>
<dbReference type="Gene3D" id="1.10.579.10">
    <property type="entry name" value="DNA Cyclobutane Dipyrimidine Photolyase, subunit A, domain 3"/>
    <property type="match status" value="1"/>
</dbReference>
<accession>A0A2T0KEW2</accession>
<dbReference type="InterPro" id="IPR007357">
    <property type="entry name" value="PhrB-like"/>
</dbReference>
<dbReference type="Proteomes" id="UP000239415">
    <property type="component" value="Unassembled WGS sequence"/>
</dbReference>
<dbReference type="InterPro" id="IPR052551">
    <property type="entry name" value="UV-DNA_repair_photolyase"/>
</dbReference>
<proteinExistence type="predicted"/>
<dbReference type="SUPFAM" id="SSF48173">
    <property type="entry name" value="Cryptochrome/photolyase FAD-binding domain"/>
    <property type="match status" value="1"/>
</dbReference>
<dbReference type="PANTHER" id="PTHR38657:SF1">
    <property type="entry name" value="SLR1343 PROTEIN"/>
    <property type="match status" value="1"/>
</dbReference>
<keyword evidence="1" id="KW-0456">Lyase</keyword>
<dbReference type="InterPro" id="IPR036134">
    <property type="entry name" value="Crypto/Photolyase_FAD-like_sf"/>
</dbReference>
<dbReference type="InterPro" id="IPR014729">
    <property type="entry name" value="Rossmann-like_a/b/a_fold"/>
</dbReference>
<evidence type="ECO:0000313" key="1">
    <source>
        <dbReference type="EMBL" id="PRX21916.1"/>
    </source>
</evidence>
<name>A0A2T0KEW2_9ACTN</name>
<dbReference type="EMBL" id="PVMZ01000005">
    <property type="protein sequence ID" value="PRX21916.1"/>
    <property type="molecule type" value="Genomic_DNA"/>
</dbReference>
<gene>
    <name evidence="1" type="ORF">CLV67_10593</name>
</gene>